<feature type="region of interest" description="Disordered" evidence="1">
    <location>
        <begin position="1"/>
        <end position="46"/>
    </location>
</feature>
<evidence type="ECO:0000313" key="3">
    <source>
        <dbReference type="Proteomes" id="UP001274896"/>
    </source>
</evidence>
<dbReference type="EMBL" id="JAUCMX010000021">
    <property type="protein sequence ID" value="KAK3514355.1"/>
    <property type="molecule type" value="Genomic_DNA"/>
</dbReference>
<evidence type="ECO:0000313" key="2">
    <source>
        <dbReference type="EMBL" id="KAK3514355.1"/>
    </source>
</evidence>
<name>A0AAE0Q6Q1_9TELE</name>
<protein>
    <submittedName>
        <fullName evidence="2">Uncharacterized protein</fullName>
    </submittedName>
</protein>
<accession>A0AAE0Q6Q1</accession>
<comment type="caution">
    <text evidence="2">The sequence shown here is derived from an EMBL/GenBank/DDBJ whole genome shotgun (WGS) entry which is preliminary data.</text>
</comment>
<dbReference type="AlphaFoldDB" id="A0AAE0Q6Q1"/>
<proteinExistence type="predicted"/>
<gene>
    <name evidence="2" type="ORF">QTP70_015879</name>
</gene>
<keyword evidence="3" id="KW-1185">Reference proteome</keyword>
<evidence type="ECO:0000256" key="1">
    <source>
        <dbReference type="SAM" id="MobiDB-lite"/>
    </source>
</evidence>
<sequence length="46" mass="5475">MREETGVPRRKPPRHGENIQTPHTWQRQESNPQPWRCEANVLTTKP</sequence>
<feature type="non-terminal residue" evidence="2">
    <location>
        <position position="1"/>
    </location>
</feature>
<reference evidence="2" key="1">
    <citation type="submission" date="2023-06" db="EMBL/GenBank/DDBJ databases">
        <title>Male Hemibagrus guttatus genome.</title>
        <authorList>
            <person name="Bian C."/>
        </authorList>
    </citation>
    <scope>NUCLEOTIDE SEQUENCE</scope>
    <source>
        <strain evidence="2">Male_cb2023</strain>
        <tissue evidence="2">Muscle</tissue>
    </source>
</reference>
<dbReference type="Proteomes" id="UP001274896">
    <property type="component" value="Unassembled WGS sequence"/>
</dbReference>
<organism evidence="2 3">
    <name type="scientific">Hemibagrus guttatus</name>
    <dbReference type="NCBI Taxonomy" id="175788"/>
    <lineage>
        <taxon>Eukaryota</taxon>
        <taxon>Metazoa</taxon>
        <taxon>Chordata</taxon>
        <taxon>Craniata</taxon>
        <taxon>Vertebrata</taxon>
        <taxon>Euteleostomi</taxon>
        <taxon>Actinopterygii</taxon>
        <taxon>Neopterygii</taxon>
        <taxon>Teleostei</taxon>
        <taxon>Ostariophysi</taxon>
        <taxon>Siluriformes</taxon>
        <taxon>Bagridae</taxon>
        <taxon>Hemibagrus</taxon>
    </lineage>
</organism>
<feature type="compositionally biased region" description="Polar residues" evidence="1">
    <location>
        <begin position="18"/>
        <end position="33"/>
    </location>
</feature>